<dbReference type="GO" id="GO:0005506">
    <property type="term" value="F:iron ion binding"/>
    <property type="evidence" value="ECO:0007669"/>
    <property type="project" value="InterPro"/>
</dbReference>
<dbReference type="Gene3D" id="1.10.630.10">
    <property type="entry name" value="Cytochrome P450"/>
    <property type="match status" value="1"/>
</dbReference>
<evidence type="ECO:0008006" key="13">
    <source>
        <dbReference type="Google" id="ProtNLM"/>
    </source>
</evidence>
<feature type="transmembrane region" description="Helical" evidence="10">
    <location>
        <begin position="12"/>
        <end position="33"/>
    </location>
</feature>
<dbReference type="EMBL" id="DUZY01000003">
    <property type="protein sequence ID" value="DAD32772.1"/>
    <property type="molecule type" value="Genomic_DNA"/>
</dbReference>
<dbReference type="CDD" id="cd11073">
    <property type="entry name" value="CYP76-like"/>
    <property type="match status" value="1"/>
</dbReference>
<evidence type="ECO:0000256" key="3">
    <source>
        <dbReference type="ARBA" id="ARBA00022617"/>
    </source>
</evidence>
<dbReference type="InterPro" id="IPR017972">
    <property type="entry name" value="Cyt_P450_CS"/>
</dbReference>
<comment type="cofactor">
    <cofactor evidence="1 8">
        <name>heme</name>
        <dbReference type="ChEBI" id="CHEBI:30413"/>
    </cofactor>
</comment>
<evidence type="ECO:0000256" key="1">
    <source>
        <dbReference type="ARBA" id="ARBA00001971"/>
    </source>
</evidence>
<keyword evidence="7 9" id="KW-0503">Monooxygenase</keyword>
<comment type="caution">
    <text evidence="11">The sequence shown here is derived from an EMBL/GenBank/DDBJ whole genome shotgun (WGS) entry which is preliminary data.</text>
</comment>
<gene>
    <name evidence="11" type="ORF">HUJ06_011623</name>
</gene>
<keyword evidence="5 9" id="KW-0560">Oxidoreductase</keyword>
<name>A0A822YJV4_NELNU</name>
<organism evidence="11 12">
    <name type="scientific">Nelumbo nucifera</name>
    <name type="common">Sacred lotus</name>
    <dbReference type="NCBI Taxonomy" id="4432"/>
    <lineage>
        <taxon>Eukaryota</taxon>
        <taxon>Viridiplantae</taxon>
        <taxon>Streptophyta</taxon>
        <taxon>Embryophyta</taxon>
        <taxon>Tracheophyta</taxon>
        <taxon>Spermatophyta</taxon>
        <taxon>Magnoliopsida</taxon>
        <taxon>Proteales</taxon>
        <taxon>Nelumbonaceae</taxon>
        <taxon>Nelumbo</taxon>
    </lineage>
</organism>
<evidence type="ECO:0000256" key="2">
    <source>
        <dbReference type="ARBA" id="ARBA00010617"/>
    </source>
</evidence>
<evidence type="ECO:0000313" key="12">
    <source>
        <dbReference type="Proteomes" id="UP000607653"/>
    </source>
</evidence>
<keyword evidence="3 8" id="KW-0349">Heme</keyword>
<keyword evidence="12" id="KW-1185">Reference proteome</keyword>
<dbReference type="InterPro" id="IPR002401">
    <property type="entry name" value="Cyt_P450_E_grp-I"/>
</dbReference>
<feature type="binding site" description="axial binding residue" evidence="8">
    <location>
        <position position="448"/>
    </location>
    <ligand>
        <name>heme</name>
        <dbReference type="ChEBI" id="CHEBI:30413"/>
    </ligand>
    <ligandPart>
        <name>Fe</name>
        <dbReference type="ChEBI" id="CHEBI:18248"/>
    </ligandPart>
</feature>
<evidence type="ECO:0000256" key="9">
    <source>
        <dbReference type="RuleBase" id="RU000461"/>
    </source>
</evidence>
<dbReference type="InterPro" id="IPR001128">
    <property type="entry name" value="Cyt_P450"/>
</dbReference>
<keyword evidence="6 8" id="KW-0408">Iron</keyword>
<accession>A0A822YJV4</accession>
<evidence type="ECO:0000256" key="8">
    <source>
        <dbReference type="PIRSR" id="PIRSR602401-1"/>
    </source>
</evidence>
<evidence type="ECO:0000256" key="10">
    <source>
        <dbReference type="SAM" id="Phobius"/>
    </source>
</evidence>
<dbReference type="PANTHER" id="PTHR47950">
    <property type="entry name" value="CYTOCHROME P450, FAMILY 76, SUBFAMILY C, POLYPEPTIDE 5-RELATED"/>
    <property type="match status" value="1"/>
</dbReference>
<dbReference type="PANTHER" id="PTHR47950:SF49">
    <property type="entry name" value="CYTOCHROME P450"/>
    <property type="match status" value="1"/>
</dbReference>
<dbReference type="PRINTS" id="PR00385">
    <property type="entry name" value="P450"/>
</dbReference>
<dbReference type="PROSITE" id="PS00086">
    <property type="entry name" value="CYTOCHROME_P450"/>
    <property type="match status" value="1"/>
</dbReference>
<evidence type="ECO:0000256" key="4">
    <source>
        <dbReference type="ARBA" id="ARBA00022723"/>
    </source>
</evidence>
<dbReference type="PRINTS" id="PR00463">
    <property type="entry name" value="EP450I"/>
</dbReference>
<dbReference type="InterPro" id="IPR036396">
    <property type="entry name" value="Cyt_P450_sf"/>
</dbReference>
<evidence type="ECO:0000313" key="11">
    <source>
        <dbReference type="EMBL" id="DAD32772.1"/>
    </source>
</evidence>
<comment type="similarity">
    <text evidence="2 9">Belongs to the cytochrome P450 family.</text>
</comment>
<sequence length="506" mass="57169">MGEVTVTGGAEFNISFLLFLLLLLLIPLFVFFLGHIKLSLWKASTLPPGPYPWPVIGNILDMGKKPHISLAHFAKIHGPVISLRLGTQLLVVGSSPAAAAEILKTHDALLSARHVPQVSPMKDPKLNHLSLAWAFTCSKQWKLLRNLCRAELFSSKAIESQVNLREKKVKEMLCFLGRKEGKIVKIGEVVLAAVFNILGNLFLSKDLVSLDDETSNEGIKGLIWRLMELATTPNLADFYPILDWLDIQGLRKTTLETIGKLQDIWEGLIEERRVSNDYGVRRPQDFLDVLIGHGFQDNQISNLLLELFLAGTETTSTTVEWAMVELLKNQEAMKKLNEELARKMNGNDIREFDLPQLSYLSVCIKETLRLHPPTPFLLPHKALETCTVMNYTIPKDSQIFVNLWAIGRDPEVWDDPLAFKPERFMNSELDFKGNDFEFTPFGAGRRICPGLSMGSKQLHLILASLFHSFEWYLSDDTDPMQLDTKEKFGLTLQKEQPLLLIPKSKV</sequence>
<keyword evidence="10" id="KW-1133">Transmembrane helix</keyword>
<keyword evidence="4 8" id="KW-0479">Metal-binding</keyword>
<evidence type="ECO:0000256" key="7">
    <source>
        <dbReference type="ARBA" id="ARBA00023033"/>
    </source>
</evidence>
<proteinExistence type="inferred from homology"/>
<dbReference type="AlphaFoldDB" id="A0A822YJV4"/>
<dbReference type="GO" id="GO:0004497">
    <property type="term" value="F:monooxygenase activity"/>
    <property type="evidence" value="ECO:0007669"/>
    <property type="project" value="UniProtKB-KW"/>
</dbReference>
<dbReference type="SUPFAM" id="SSF48264">
    <property type="entry name" value="Cytochrome P450"/>
    <property type="match status" value="1"/>
</dbReference>
<dbReference type="Pfam" id="PF00067">
    <property type="entry name" value="p450"/>
    <property type="match status" value="1"/>
</dbReference>
<dbReference type="FunFam" id="1.10.630.10:FF:000126">
    <property type="entry name" value="Predicted protein"/>
    <property type="match status" value="1"/>
</dbReference>
<evidence type="ECO:0000256" key="5">
    <source>
        <dbReference type="ARBA" id="ARBA00023002"/>
    </source>
</evidence>
<evidence type="ECO:0000256" key="6">
    <source>
        <dbReference type="ARBA" id="ARBA00023004"/>
    </source>
</evidence>
<keyword evidence="10" id="KW-0812">Transmembrane</keyword>
<protein>
    <recommendedName>
        <fullName evidence="13">(S)-N-methylcoclaurine 3'-hydroxylase isozyme 2</fullName>
    </recommendedName>
</protein>
<dbReference type="GO" id="GO:0020037">
    <property type="term" value="F:heme binding"/>
    <property type="evidence" value="ECO:0007669"/>
    <property type="project" value="InterPro"/>
</dbReference>
<reference evidence="11 12" key="1">
    <citation type="journal article" date="2020" name="Mol. Biol. Evol.">
        <title>Distinct Expression and Methylation Patterns for Genes with Different Fates following a Single Whole-Genome Duplication in Flowering Plants.</title>
        <authorList>
            <person name="Shi T."/>
            <person name="Rahmani R.S."/>
            <person name="Gugger P.F."/>
            <person name="Wang M."/>
            <person name="Li H."/>
            <person name="Zhang Y."/>
            <person name="Li Z."/>
            <person name="Wang Q."/>
            <person name="Van de Peer Y."/>
            <person name="Marchal K."/>
            <person name="Chen J."/>
        </authorList>
    </citation>
    <scope>NUCLEOTIDE SEQUENCE [LARGE SCALE GENOMIC DNA]</scope>
    <source>
        <tissue evidence="11">Leaf</tissue>
    </source>
</reference>
<dbReference type="Proteomes" id="UP000607653">
    <property type="component" value="Unassembled WGS sequence"/>
</dbReference>
<keyword evidence="10" id="KW-0472">Membrane</keyword>
<dbReference type="GO" id="GO:0016705">
    <property type="term" value="F:oxidoreductase activity, acting on paired donors, with incorporation or reduction of molecular oxygen"/>
    <property type="evidence" value="ECO:0007669"/>
    <property type="project" value="InterPro"/>
</dbReference>